<proteinExistence type="predicted"/>
<evidence type="ECO:0000256" key="1">
    <source>
        <dbReference type="SAM" id="MobiDB-lite"/>
    </source>
</evidence>
<accession>A0AAV8QPE4</accession>
<evidence type="ECO:0000313" key="3">
    <source>
        <dbReference type="Proteomes" id="UP001222027"/>
    </source>
</evidence>
<keyword evidence="3" id="KW-1185">Reference proteome</keyword>
<dbReference type="EMBL" id="JAQQAF010000006">
    <property type="protein sequence ID" value="KAJ8478097.1"/>
    <property type="molecule type" value="Genomic_DNA"/>
</dbReference>
<protein>
    <submittedName>
        <fullName evidence="2">Uncharacterized protein</fullName>
    </submittedName>
</protein>
<gene>
    <name evidence="2" type="ORF">OPV22_021824</name>
</gene>
<feature type="region of interest" description="Disordered" evidence="1">
    <location>
        <begin position="22"/>
        <end position="70"/>
    </location>
</feature>
<name>A0AAV8QPE4_ENSVE</name>
<evidence type="ECO:0000313" key="2">
    <source>
        <dbReference type="EMBL" id="KAJ8478097.1"/>
    </source>
</evidence>
<comment type="caution">
    <text evidence="2">The sequence shown here is derived from an EMBL/GenBank/DDBJ whole genome shotgun (WGS) entry which is preliminary data.</text>
</comment>
<feature type="compositionally biased region" description="Low complexity" evidence="1">
    <location>
        <begin position="34"/>
        <end position="63"/>
    </location>
</feature>
<sequence>MRRRMPLFRSLGLRLRPLVAPGYPSFSTSAAAWRPRGPSRTAPGTTGAGTRSSPSMTAPSSISFRRCSSP</sequence>
<dbReference type="Proteomes" id="UP001222027">
    <property type="component" value="Unassembled WGS sequence"/>
</dbReference>
<dbReference type="AlphaFoldDB" id="A0AAV8QPE4"/>
<reference evidence="2 3" key="1">
    <citation type="submission" date="2022-12" db="EMBL/GenBank/DDBJ databases">
        <title>Chromosome-scale assembly of the Ensete ventricosum genome.</title>
        <authorList>
            <person name="Dussert Y."/>
            <person name="Stocks J."/>
            <person name="Wendawek A."/>
            <person name="Woldeyes F."/>
            <person name="Nichols R.A."/>
            <person name="Borrell J.S."/>
        </authorList>
    </citation>
    <scope>NUCLEOTIDE SEQUENCE [LARGE SCALE GENOMIC DNA]</scope>
    <source>
        <strain evidence="3">cv. Maze</strain>
        <tissue evidence="2">Seeds</tissue>
    </source>
</reference>
<organism evidence="2 3">
    <name type="scientific">Ensete ventricosum</name>
    <name type="common">Abyssinian banana</name>
    <name type="synonym">Musa ensete</name>
    <dbReference type="NCBI Taxonomy" id="4639"/>
    <lineage>
        <taxon>Eukaryota</taxon>
        <taxon>Viridiplantae</taxon>
        <taxon>Streptophyta</taxon>
        <taxon>Embryophyta</taxon>
        <taxon>Tracheophyta</taxon>
        <taxon>Spermatophyta</taxon>
        <taxon>Magnoliopsida</taxon>
        <taxon>Liliopsida</taxon>
        <taxon>Zingiberales</taxon>
        <taxon>Musaceae</taxon>
        <taxon>Ensete</taxon>
    </lineage>
</organism>